<dbReference type="InterPro" id="IPR015943">
    <property type="entry name" value="WD40/YVTN_repeat-like_dom_sf"/>
</dbReference>
<dbReference type="PROSITE" id="PS50005">
    <property type="entry name" value="TPR"/>
    <property type="match status" value="1"/>
</dbReference>
<keyword evidence="2" id="KW-0802">TPR repeat</keyword>
<dbReference type="InParanoid" id="A0A1B7MSE5"/>
<evidence type="ECO:0000256" key="2">
    <source>
        <dbReference type="PROSITE-ProRule" id="PRU00339"/>
    </source>
</evidence>
<dbReference type="InterPro" id="IPR011990">
    <property type="entry name" value="TPR-like_helical_dom_sf"/>
</dbReference>
<dbReference type="SUPFAM" id="SSF50998">
    <property type="entry name" value="Quinoprotein alcohol dehydrogenase-like"/>
    <property type="match status" value="1"/>
</dbReference>
<dbReference type="Proteomes" id="UP000092154">
    <property type="component" value="Unassembled WGS sequence"/>
</dbReference>
<feature type="region of interest" description="Disordered" evidence="3">
    <location>
        <begin position="226"/>
        <end position="248"/>
    </location>
</feature>
<sequence length="1103" mass="124310">MQMGSSLAGMETRANLLPKPSQDIQVGSTRWIFLPMEQCWRPAHGTTRPSCGAPTLGRCKEIQSIAVKKSTAFGLLPLVNSLQLRQTMVSKYGTHGHGNASCVAKFKAAIYLSLAWTPDGRRLLSAGSTSDPTVREWDTLTWQQVGDPWSGHTNEMNAIAVNSTGTLVASASYDNDVRIWQLSDRRTIAIFKHSNPVYCVAFSMDGKHVISGGVDTKILEWEVSEDASLEDAPNEQASEDTVPETAPEDQVTDKIISMNTSVRNAYIIGDLPTAEELLTQEININAHNYNSYANRSLVMARKGDWDNALDDALRSVSIQPSLTGYVSQGIALCGKKLFPDAMKAFDLAFMFTDGDLKTVYLLLLVKAIALFNANQQQEAMLRIHQLVVACPNQDILACRVVQAYLRVQQGINAFDDARYNEAVDHFTAAINSGAFSSDQAIHLKYDIFVVLFGWDLASLWQTANQKRCYALLRTGRRAEALEEYRYMDMSDAAKTDSYRDWTIAFKMECSERYATDGDAALAEKDYDKSIELYSVAIELDSVDDTLFANRCAAKLEKLLWEDALIDAQKLNHAALHGVQRYDEAIAAFEIMLSKLNDTPDTQIRKLIQQYATSSEAGNAIQEAINVQLENTPHRLFNTITGQLSDRGAQISVFKTSPEYKELLSSTMKHGDLRMERIKQAVEMYFRCVMLSHRWEENEPLLHNIQDKNVYELHALSGIAKSQSFCKTARDAGYRWAWIDTCCIDQTNNVEVQQSVNSMFLWYRHAALTIIYLSDVPRSSKSGALAMSIWNKRGWTVQEFLAPKVVLFYQHDWTLYLDDRSPNHKDCPAIMRELGDATGIDAQALGAFYPGMRGARDKLQWVSRRVTTLQEDVAYSLFGIFDVHLAVIYGEKKHNALGRLLQEVVAQSGDITCLDWVGKSSEFNSCLPADIASYGAPPSTSPSLSDDEMQALIFSLQNDRTVELALKLYHKLSDLSAPRFAARRLHLPCIVFPVTEFRWRRGQDQQPHSTFAVKADGLDDLLITTEDKIQPSRTRPALQSFLLVRPWDRSLLERPDFADFHDVYRHSSHLFRIKKRVLAYHFPQRRRIATRKDAIDGRTEVNHR</sequence>
<dbReference type="InterPro" id="IPR001680">
    <property type="entry name" value="WD40_rpt"/>
</dbReference>
<evidence type="ECO:0000313" key="5">
    <source>
        <dbReference type="EMBL" id="OAX35521.1"/>
    </source>
</evidence>
<dbReference type="InterPro" id="IPR011047">
    <property type="entry name" value="Quinoprotein_ADH-like_sf"/>
</dbReference>
<evidence type="ECO:0000256" key="1">
    <source>
        <dbReference type="PROSITE-ProRule" id="PRU00221"/>
    </source>
</evidence>
<name>A0A1B7MSE5_9AGAM</name>
<dbReference type="PROSITE" id="PS50294">
    <property type="entry name" value="WD_REPEATS_REGION"/>
    <property type="match status" value="2"/>
</dbReference>
<dbReference type="SMART" id="SM00320">
    <property type="entry name" value="WD40"/>
    <property type="match status" value="3"/>
</dbReference>
<accession>A0A1B7MSE5</accession>
<feature type="repeat" description="TPR" evidence="2">
    <location>
        <begin position="510"/>
        <end position="543"/>
    </location>
</feature>
<gene>
    <name evidence="5" type="ORF">K503DRAFT_364265</name>
</gene>
<dbReference type="EMBL" id="KV448492">
    <property type="protein sequence ID" value="OAX35521.1"/>
    <property type="molecule type" value="Genomic_DNA"/>
</dbReference>
<evidence type="ECO:0000256" key="3">
    <source>
        <dbReference type="SAM" id="MobiDB-lite"/>
    </source>
</evidence>
<dbReference type="OrthoDB" id="2335338at2759"/>
<dbReference type="Pfam" id="PF06985">
    <property type="entry name" value="HET"/>
    <property type="match status" value="1"/>
</dbReference>
<keyword evidence="1" id="KW-0853">WD repeat</keyword>
<dbReference type="Gene3D" id="2.130.10.10">
    <property type="entry name" value="YVTN repeat-like/Quinoprotein amine dehydrogenase"/>
    <property type="match status" value="1"/>
</dbReference>
<evidence type="ECO:0000313" key="6">
    <source>
        <dbReference type="Proteomes" id="UP000092154"/>
    </source>
</evidence>
<dbReference type="STRING" id="1314800.A0A1B7MSE5"/>
<organism evidence="5 6">
    <name type="scientific">Rhizopogon vinicolor AM-OR11-026</name>
    <dbReference type="NCBI Taxonomy" id="1314800"/>
    <lineage>
        <taxon>Eukaryota</taxon>
        <taxon>Fungi</taxon>
        <taxon>Dikarya</taxon>
        <taxon>Basidiomycota</taxon>
        <taxon>Agaricomycotina</taxon>
        <taxon>Agaricomycetes</taxon>
        <taxon>Agaricomycetidae</taxon>
        <taxon>Boletales</taxon>
        <taxon>Suillineae</taxon>
        <taxon>Rhizopogonaceae</taxon>
        <taxon>Rhizopogon</taxon>
    </lineage>
</organism>
<feature type="domain" description="Heterokaryon incompatibility" evidence="4">
    <location>
        <begin position="689"/>
        <end position="777"/>
    </location>
</feature>
<reference evidence="5 6" key="1">
    <citation type="submission" date="2016-06" db="EMBL/GenBank/DDBJ databases">
        <title>Comparative genomics of the ectomycorrhizal sister species Rhizopogon vinicolor and Rhizopogon vesiculosus (Basidiomycota: Boletales) reveals a divergence of the mating type B locus.</title>
        <authorList>
            <consortium name="DOE Joint Genome Institute"/>
            <person name="Mujic A.B."/>
            <person name="Kuo A."/>
            <person name="Tritt A."/>
            <person name="Lipzen A."/>
            <person name="Chen C."/>
            <person name="Johnson J."/>
            <person name="Sharma A."/>
            <person name="Barry K."/>
            <person name="Grigoriev I.V."/>
            <person name="Spatafora J.W."/>
        </authorList>
    </citation>
    <scope>NUCLEOTIDE SEQUENCE [LARGE SCALE GENOMIC DNA]</scope>
    <source>
        <strain evidence="5 6">AM-OR11-026</strain>
    </source>
</reference>
<feature type="repeat" description="WD" evidence="1">
    <location>
        <begin position="149"/>
        <end position="190"/>
    </location>
</feature>
<dbReference type="PANTHER" id="PTHR10622:SF10">
    <property type="entry name" value="HET DOMAIN-CONTAINING PROTEIN"/>
    <property type="match status" value="1"/>
</dbReference>
<dbReference type="SUPFAM" id="SSF48452">
    <property type="entry name" value="TPR-like"/>
    <property type="match status" value="2"/>
</dbReference>
<protein>
    <recommendedName>
        <fullName evidence="4">Heterokaryon incompatibility domain-containing protein</fullName>
    </recommendedName>
</protein>
<keyword evidence="6" id="KW-1185">Reference proteome</keyword>
<proteinExistence type="predicted"/>
<dbReference type="InterPro" id="IPR019734">
    <property type="entry name" value="TPR_rpt"/>
</dbReference>
<feature type="repeat" description="WD" evidence="1">
    <location>
        <begin position="190"/>
        <end position="231"/>
    </location>
</feature>
<feature type="compositionally biased region" description="Acidic residues" evidence="3">
    <location>
        <begin position="226"/>
        <end position="242"/>
    </location>
</feature>
<dbReference type="PROSITE" id="PS50082">
    <property type="entry name" value="WD_REPEATS_2"/>
    <property type="match status" value="2"/>
</dbReference>
<dbReference type="PANTHER" id="PTHR10622">
    <property type="entry name" value="HET DOMAIN-CONTAINING PROTEIN"/>
    <property type="match status" value="1"/>
</dbReference>
<dbReference type="Gene3D" id="1.25.40.10">
    <property type="entry name" value="Tetratricopeptide repeat domain"/>
    <property type="match status" value="2"/>
</dbReference>
<dbReference type="AlphaFoldDB" id="A0A1B7MSE5"/>
<dbReference type="InterPro" id="IPR010730">
    <property type="entry name" value="HET"/>
</dbReference>
<dbReference type="Pfam" id="PF00400">
    <property type="entry name" value="WD40"/>
    <property type="match status" value="3"/>
</dbReference>
<evidence type="ECO:0000259" key="4">
    <source>
        <dbReference type="Pfam" id="PF06985"/>
    </source>
</evidence>